<dbReference type="InterPro" id="IPR018640">
    <property type="entry name" value="DUF2063"/>
</dbReference>
<evidence type="ECO:0000313" key="3">
    <source>
        <dbReference type="Proteomes" id="UP001156706"/>
    </source>
</evidence>
<evidence type="ECO:0000259" key="1">
    <source>
        <dbReference type="Pfam" id="PF09836"/>
    </source>
</evidence>
<evidence type="ECO:0000313" key="2">
    <source>
        <dbReference type="EMBL" id="GLR12231.1"/>
    </source>
</evidence>
<dbReference type="RefSeq" id="WP_284195362.1">
    <property type="nucleotide sequence ID" value="NZ_BSOG01000001.1"/>
</dbReference>
<gene>
    <name evidence="2" type="ORF">GCM10007907_10210</name>
</gene>
<dbReference type="Gene3D" id="1.10.150.690">
    <property type="entry name" value="DUF2063"/>
    <property type="match status" value="1"/>
</dbReference>
<feature type="domain" description="Putative DNA-binding" evidence="1">
    <location>
        <begin position="15"/>
        <end position="112"/>
    </location>
</feature>
<organism evidence="2 3">
    <name type="scientific">Chitinimonas prasina</name>
    <dbReference type="NCBI Taxonomy" id="1434937"/>
    <lineage>
        <taxon>Bacteria</taxon>
        <taxon>Pseudomonadati</taxon>
        <taxon>Pseudomonadota</taxon>
        <taxon>Betaproteobacteria</taxon>
        <taxon>Neisseriales</taxon>
        <taxon>Chitinibacteraceae</taxon>
        <taxon>Chitinimonas</taxon>
    </lineage>
</organism>
<comment type="caution">
    <text evidence="2">The sequence shown here is derived from an EMBL/GenBank/DDBJ whole genome shotgun (WGS) entry which is preliminary data.</text>
</comment>
<dbReference type="EMBL" id="BSOG01000001">
    <property type="protein sequence ID" value="GLR12231.1"/>
    <property type="molecule type" value="Genomic_DNA"/>
</dbReference>
<dbReference type="InterPro" id="IPR044922">
    <property type="entry name" value="DUF2063_N_sf"/>
</dbReference>
<protein>
    <recommendedName>
        <fullName evidence="1">Putative DNA-binding domain-containing protein</fullName>
    </recommendedName>
</protein>
<sequence>MRDGRADVAPLALAQLQQFMQSALLQQAEGPDHGLIERYIAATGQLAPAQHLAIYQRAYFARLLQCMQGQFKALAHALEPALFRDFACEYLRAHPSRSPTLAHLGAGFADYLQQNRPDAHAAQPEAWIDFMVDLADFEWTLYSLFDAPGAEEQGYATLAQQDHPMLRLQPCLALRQYRFPVGAYYQQVADGHDPDFPLPQQVQLALVRTHYRLGIFSLQPAQYVLLSRLAQADGTLAQALAATADQFGEAIHSLAPIWLRGWLQAGFLVLGHDRAW</sequence>
<name>A0ABQ5YB97_9NEIS</name>
<dbReference type="Proteomes" id="UP001156706">
    <property type="component" value="Unassembled WGS sequence"/>
</dbReference>
<dbReference type="Pfam" id="PF09836">
    <property type="entry name" value="DUF2063"/>
    <property type="match status" value="1"/>
</dbReference>
<keyword evidence="3" id="KW-1185">Reference proteome</keyword>
<proteinExistence type="predicted"/>
<accession>A0ABQ5YB97</accession>
<reference evidence="3" key="1">
    <citation type="journal article" date="2019" name="Int. J. Syst. Evol. Microbiol.">
        <title>The Global Catalogue of Microorganisms (GCM) 10K type strain sequencing project: providing services to taxonomists for standard genome sequencing and annotation.</title>
        <authorList>
            <consortium name="The Broad Institute Genomics Platform"/>
            <consortium name="The Broad Institute Genome Sequencing Center for Infectious Disease"/>
            <person name="Wu L."/>
            <person name="Ma J."/>
        </authorList>
    </citation>
    <scope>NUCLEOTIDE SEQUENCE [LARGE SCALE GENOMIC DNA]</scope>
    <source>
        <strain evidence="3">NBRC 110044</strain>
    </source>
</reference>